<reference evidence="1" key="1">
    <citation type="submission" date="2020-08" db="EMBL/GenBank/DDBJ databases">
        <title>Plant Genome Project.</title>
        <authorList>
            <person name="Zhang R.-G."/>
        </authorList>
    </citation>
    <scope>NUCLEOTIDE SEQUENCE</scope>
    <source>
        <strain evidence="1">WSP0</strain>
        <tissue evidence="1">Leaf</tissue>
    </source>
</reference>
<dbReference type="EMBL" id="JACTNZ010000011">
    <property type="protein sequence ID" value="KAG5523898.1"/>
    <property type="molecule type" value="Genomic_DNA"/>
</dbReference>
<sequence length="108" mass="12210">MRASTNDLQQESFAESYRGLVGDRRRGRVIFGVWVFCEDLEEIEIFWSDSTSFDAVTRSKAKATDIDVNQGAAPKVNPTRILSFFSEALRVTIPFRHVSLHGYAGNDH</sequence>
<evidence type="ECO:0000313" key="2">
    <source>
        <dbReference type="Proteomes" id="UP000823749"/>
    </source>
</evidence>
<dbReference type="Proteomes" id="UP000823749">
    <property type="component" value="Chromosome 11"/>
</dbReference>
<comment type="caution">
    <text evidence="1">The sequence shown here is derived from an EMBL/GenBank/DDBJ whole genome shotgun (WGS) entry which is preliminary data.</text>
</comment>
<accession>A0AAV6I5F0</accession>
<evidence type="ECO:0008006" key="3">
    <source>
        <dbReference type="Google" id="ProtNLM"/>
    </source>
</evidence>
<name>A0AAV6I5F0_9ERIC</name>
<evidence type="ECO:0000313" key="1">
    <source>
        <dbReference type="EMBL" id="KAG5523898.1"/>
    </source>
</evidence>
<protein>
    <recommendedName>
        <fullName evidence="3">PiggyBac transposable element-derived protein domain-containing protein</fullName>
    </recommendedName>
</protein>
<gene>
    <name evidence="1" type="ORF">RHGRI_030783</name>
</gene>
<organism evidence="1 2">
    <name type="scientific">Rhododendron griersonianum</name>
    <dbReference type="NCBI Taxonomy" id="479676"/>
    <lineage>
        <taxon>Eukaryota</taxon>
        <taxon>Viridiplantae</taxon>
        <taxon>Streptophyta</taxon>
        <taxon>Embryophyta</taxon>
        <taxon>Tracheophyta</taxon>
        <taxon>Spermatophyta</taxon>
        <taxon>Magnoliopsida</taxon>
        <taxon>eudicotyledons</taxon>
        <taxon>Gunneridae</taxon>
        <taxon>Pentapetalae</taxon>
        <taxon>asterids</taxon>
        <taxon>Ericales</taxon>
        <taxon>Ericaceae</taxon>
        <taxon>Ericoideae</taxon>
        <taxon>Rhodoreae</taxon>
        <taxon>Rhododendron</taxon>
    </lineage>
</organism>
<dbReference type="AlphaFoldDB" id="A0AAV6I5F0"/>
<proteinExistence type="predicted"/>
<keyword evidence="2" id="KW-1185">Reference proteome</keyword>